<dbReference type="Proteomes" id="UP001444146">
    <property type="component" value="Unassembled WGS sequence"/>
</dbReference>
<dbReference type="RefSeq" id="WP_347794224.1">
    <property type="nucleotide sequence ID" value="NZ_JAYMYY010000001.1"/>
</dbReference>
<dbReference type="Gene3D" id="2.40.10.220">
    <property type="entry name" value="predicted glycosyltransferase like domains"/>
    <property type="match status" value="1"/>
</dbReference>
<protein>
    <submittedName>
        <fullName evidence="2">PilZ domain-containing protein</fullName>
    </submittedName>
</protein>
<feature type="domain" description="PilZ" evidence="1">
    <location>
        <begin position="103"/>
        <end position="217"/>
    </location>
</feature>
<proteinExistence type="predicted"/>
<dbReference type="InterPro" id="IPR009875">
    <property type="entry name" value="PilZ_domain"/>
</dbReference>
<comment type="caution">
    <text evidence="2">The sequence shown here is derived from an EMBL/GenBank/DDBJ whole genome shotgun (WGS) entry which is preliminary data.</text>
</comment>
<dbReference type="EMBL" id="JAYMYY010000001">
    <property type="protein sequence ID" value="MEO3989815.1"/>
    <property type="molecule type" value="Genomic_DNA"/>
</dbReference>
<evidence type="ECO:0000313" key="3">
    <source>
        <dbReference type="Proteomes" id="UP001444146"/>
    </source>
</evidence>
<gene>
    <name evidence="2" type="ORF">VSR74_08310</name>
</gene>
<sequence>MEESYVRQGLFESVAIIREALKKGCLVDIHTKKSDVFCKIQKLDAAGFYVPWEGLPPEQDELEVEIFADSGKFEFHVATPELISCDGIRWLYIHYPEVINVTQRRKHPRLLFRERRCFFAQGKFNDGLHYQFRIKDLSPGGCALLVEDGERALTLARTTLRNIELDFGSHGTIVADLFVLSSEKIATSGEGDAPTWHLSCQFKRISDPMRRNLESIVIKLLLEEKRLHRM</sequence>
<keyword evidence="3" id="KW-1185">Reference proteome</keyword>
<evidence type="ECO:0000259" key="1">
    <source>
        <dbReference type="Pfam" id="PF07238"/>
    </source>
</evidence>
<dbReference type="Pfam" id="PF07238">
    <property type="entry name" value="PilZ"/>
    <property type="match status" value="1"/>
</dbReference>
<organism evidence="2 3">
    <name type="scientific">Pseudocitrobacter cyperus</name>
    <dbReference type="NCBI Taxonomy" id="3112843"/>
    <lineage>
        <taxon>Bacteria</taxon>
        <taxon>Pseudomonadati</taxon>
        <taxon>Pseudomonadota</taxon>
        <taxon>Gammaproteobacteria</taxon>
        <taxon>Enterobacterales</taxon>
        <taxon>Enterobacteriaceae</taxon>
        <taxon>Pseudocitrobacter</taxon>
    </lineage>
</organism>
<evidence type="ECO:0000313" key="2">
    <source>
        <dbReference type="EMBL" id="MEO3989815.1"/>
    </source>
</evidence>
<name>A0ABV0HH63_9ENTR</name>
<reference evidence="2 3" key="1">
    <citation type="submission" date="2024-01" db="EMBL/GenBank/DDBJ databases">
        <title>Pseudocitrobacter sp. Endophytic strain Cyp-38L.</title>
        <authorList>
            <person name="Amer M.A."/>
            <person name="Hamed S.M."/>
        </authorList>
    </citation>
    <scope>NUCLEOTIDE SEQUENCE [LARGE SCALE GENOMIC DNA]</scope>
    <source>
        <strain evidence="2 3">Cyp38S</strain>
    </source>
</reference>
<accession>A0ABV0HH63</accession>